<reference evidence="1 2" key="1">
    <citation type="submission" date="2021-04" db="EMBL/GenBank/DDBJ databases">
        <authorList>
            <person name="Ivanova A."/>
        </authorList>
    </citation>
    <scope>NUCLEOTIDE SEQUENCE [LARGE SCALE GENOMIC DNA]</scope>
    <source>
        <strain evidence="1 2">G18</strain>
    </source>
</reference>
<sequence length="151" mass="16052">MILDDFVRALNENPAAALHLMLPDGSFVPAHYHVTEVGRVHKDFIDCGGTTRSATACVLQVWVADDTDHRLDTTKLAHIMRLAAPLLKATDLPVEVEYENGAVSQFPVADAEVTPSGVLLHLGTKHTACLAQDRCGVGAGETACCTTPGCC</sequence>
<dbReference type="InterPro" id="IPR045534">
    <property type="entry name" value="DUF6428"/>
</dbReference>
<keyword evidence="2" id="KW-1185">Reference proteome</keyword>
<dbReference type="Pfam" id="PF20001">
    <property type="entry name" value="DUF6428"/>
    <property type="match status" value="1"/>
</dbReference>
<organism evidence="1 2">
    <name type="scientific">Gemmata palustris</name>
    <dbReference type="NCBI Taxonomy" id="2822762"/>
    <lineage>
        <taxon>Bacteria</taxon>
        <taxon>Pseudomonadati</taxon>
        <taxon>Planctomycetota</taxon>
        <taxon>Planctomycetia</taxon>
        <taxon>Gemmatales</taxon>
        <taxon>Gemmataceae</taxon>
        <taxon>Gemmata</taxon>
    </lineage>
</organism>
<gene>
    <name evidence="1" type="ORF">J8F10_13000</name>
</gene>
<proteinExistence type="predicted"/>
<protein>
    <submittedName>
        <fullName evidence="1">Uncharacterized protein</fullName>
    </submittedName>
</protein>
<dbReference type="Proteomes" id="UP000676565">
    <property type="component" value="Unassembled WGS sequence"/>
</dbReference>
<accession>A0ABS5BS12</accession>
<comment type="caution">
    <text evidence="1">The sequence shown here is derived from an EMBL/GenBank/DDBJ whole genome shotgun (WGS) entry which is preliminary data.</text>
</comment>
<dbReference type="RefSeq" id="WP_210654227.1">
    <property type="nucleotide sequence ID" value="NZ_JAGKQQ010000001.1"/>
</dbReference>
<evidence type="ECO:0000313" key="1">
    <source>
        <dbReference type="EMBL" id="MBP3956202.1"/>
    </source>
</evidence>
<evidence type="ECO:0000313" key="2">
    <source>
        <dbReference type="Proteomes" id="UP000676565"/>
    </source>
</evidence>
<dbReference type="EMBL" id="JAGKQQ010000001">
    <property type="protein sequence ID" value="MBP3956202.1"/>
    <property type="molecule type" value="Genomic_DNA"/>
</dbReference>
<name>A0ABS5BS12_9BACT</name>